<dbReference type="Gene3D" id="3.40.50.2000">
    <property type="entry name" value="Glycogen Phosphorylase B"/>
    <property type="match status" value="2"/>
</dbReference>
<evidence type="ECO:0000256" key="1">
    <source>
        <dbReference type="ARBA" id="ARBA00022679"/>
    </source>
</evidence>
<sequence>MTDHSSFPCSICIDGFNLALEKGTGIATYARVLSYNLQALHCRLSGLYGLNFLDSTPASLREVLFFDQIGRENRWKRGKFPTPHWLKESFRDVRGITATPVPLSGRIERRMHKDRLPDFERLLNIRGLFQRAPQYFNKTGKFLRVRIPNPPQIMHWTYPLPIIVEGSYNIYTVHDMVPLVFPSTTLDNKKYHFNLLKRISEVSDAVCTVSESSRNDFLSFFPEARDKVFNTYQSLDVYSENTDDAEKIDISKFGLMPKEYFLFCGSLEPKKNIGRIIQAFLATRSSRKLVIIGAMAWKNEEDNRLIEYGIELGRIIRLDYVSRATLQKLVSSSRALLFPSLTEGFGLPVLEAMALGAPVLTSKEGALPEVAGDATLMVDAYDLASIEAGIARLDQDDDLCKSLCEKGMSQAEMFSPAAYQKRLAAMYRAVLAHART</sequence>
<dbReference type="CDD" id="cd03809">
    <property type="entry name" value="GT4_MtfB-like"/>
    <property type="match status" value="1"/>
</dbReference>
<dbReference type="GO" id="GO:0016757">
    <property type="term" value="F:glycosyltransferase activity"/>
    <property type="evidence" value="ECO:0007669"/>
    <property type="project" value="InterPro"/>
</dbReference>
<dbReference type="SUPFAM" id="SSF53756">
    <property type="entry name" value="UDP-Glycosyltransferase/glycogen phosphorylase"/>
    <property type="match status" value="1"/>
</dbReference>
<feature type="domain" description="Glycosyl transferase family 1" evidence="2">
    <location>
        <begin position="257"/>
        <end position="407"/>
    </location>
</feature>
<comment type="caution">
    <text evidence="3">The sequence shown here is derived from an EMBL/GenBank/DDBJ whole genome shotgun (WGS) entry which is preliminary data.</text>
</comment>
<dbReference type="AlphaFoldDB" id="A0AAW5ETW4"/>
<dbReference type="Pfam" id="PF00534">
    <property type="entry name" value="Glycos_transf_1"/>
    <property type="match status" value="1"/>
</dbReference>
<name>A0AAW5ETW4_NOVHA</name>
<reference evidence="3" key="1">
    <citation type="journal article" date="2021" name="Polymers (Basel)">
        <title>Highly Stretchable Bacterial Cellulose Produced by Komagataeibacter hansenii SI1.</title>
        <authorList>
            <person name="Cielecka I."/>
            <person name="Ryngajllo M."/>
            <person name="Maniukiewicz W."/>
            <person name="Bielecki S."/>
        </authorList>
    </citation>
    <scope>NUCLEOTIDE SEQUENCE</scope>
    <source>
        <strain evidence="3">SI1</strain>
    </source>
</reference>
<evidence type="ECO:0000313" key="4">
    <source>
        <dbReference type="Proteomes" id="UP001202887"/>
    </source>
</evidence>
<organism evidence="3 4">
    <name type="scientific">Novacetimonas hansenii</name>
    <name type="common">Komagataeibacter hansenii</name>
    <dbReference type="NCBI Taxonomy" id="436"/>
    <lineage>
        <taxon>Bacteria</taxon>
        <taxon>Pseudomonadati</taxon>
        <taxon>Pseudomonadota</taxon>
        <taxon>Alphaproteobacteria</taxon>
        <taxon>Acetobacterales</taxon>
        <taxon>Acetobacteraceae</taxon>
        <taxon>Novacetimonas</taxon>
    </lineage>
</organism>
<dbReference type="Proteomes" id="UP001202887">
    <property type="component" value="Unassembled WGS sequence"/>
</dbReference>
<dbReference type="InterPro" id="IPR001296">
    <property type="entry name" value="Glyco_trans_1"/>
</dbReference>
<gene>
    <name evidence="3" type="ORF">K1W68_09255</name>
</gene>
<dbReference type="EMBL" id="JAIBCX010000020">
    <property type="protein sequence ID" value="MCJ8354172.1"/>
    <property type="molecule type" value="Genomic_DNA"/>
</dbReference>
<keyword evidence="1" id="KW-0808">Transferase</keyword>
<evidence type="ECO:0000259" key="2">
    <source>
        <dbReference type="Pfam" id="PF00534"/>
    </source>
</evidence>
<evidence type="ECO:0000313" key="3">
    <source>
        <dbReference type="EMBL" id="MCJ8354172.1"/>
    </source>
</evidence>
<dbReference type="RefSeq" id="WP_247067079.1">
    <property type="nucleotide sequence ID" value="NZ_CP094848.1"/>
</dbReference>
<accession>A0AAW5ETW4</accession>
<proteinExistence type="predicted"/>
<dbReference type="PANTHER" id="PTHR46401:SF2">
    <property type="entry name" value="GLYCOSYLTRANSFERASE WBBK-RELATED"/>
    <property type="match status" value="1"/>
</dbReference>
<dbReference type="PANTHER" id="PTHR46401">
    <property type="entry name" value="GLYCOSYLTRANSFERASE WBBK-RELATED"/>
    <property type="match status" value="1"/>
</dbReference>
<protein>
    <submittedName>
        <fullName evidence="3">Glycosyltransferase family 4 protein</fullName>
    </submittedName>
</protein>
<reference evidence="3" key="2">
    <citation type="submission" date="2022-03" db="EMBL/GenBank/DDBJ databases">
        <authorList>
            <person name="Ryngajllo M."/>
            <person name="Jacek P."/>
            <person name="Kubiak K."/>
        </authorList>
    </citation>
    <scope>NUCLEOTIDE SEQUENCE</scope>
    <source>
        <strain evidence="3">SI1</strain>
    </source>
</reference>